<dbReference type="RefSeq" id="WP_317227813.1">
    <property type="nucleotide sequence ID" value="NZ_JAWJEJ010000002.1"/>
</dbReference>
<sequence length="484" mass="52057">MQSIGLALFVAIALVPVARAQAPRETIRLEPGSVAASDGSIVRYEVGTLRVPENRANAASRTIGVGVIRIAAQKPSGAPPVFLLVGGPGITMIETLDDPSPAAKRRLRMWLDYAAANDLVIVEQRGYSLRGDMLELANPAMPLDKPFTVETDLAITLAQAKAVAGEHPGKDLSGYTIAECADDVDSVRRLLGYPKLILFGASFGSQWSFAVMQRHPETVARALLASVEPLDNGYDMPSHVFAAMQRIAYEAECDTELKPHIPQGGLIAAIRTIHDRLAAAPVVVDTPGGRITLGVGDFELALRARSTDAATWPAFVIDLYNGRYHAWAEGVAEQRKAASIPLISPLIDTATGVTSARKHQLFTDPATALLGTWNFAGYIGSTGAWPTLDMGDVLRLPVPNPVPVLFVQGDWDTNTPMENLTGILPWFPNAHALLIHRGQHTGPLPLLRDRPDLAAKVLRFLVDGSLEELPVEAELATIRFALPK</sequence>
<dbReference type="EMBL" id="JAWJEJ010000002">
    <property type="protein sequence ID" value="MDV3458635.1"/>
    <property type="molecule type" value="Genomic_DNA"/>
</dbReference>
<dbReference type="Gene3D" id="3.40.50.1820">
    <property type="entry name" value="alpha/beta hydrolase"/>
    <property type="match status" value="1"/>
</dbReference>
<keyword evidence="3" id="KW-0378">Hydrolase</keyword>
<feature type="domain" description="AB hydrolase-1" evidence="2">
    <location>
        <begin position="168"/>
        <end position="230"/>
    </location>
</feature>
<dbReference type="GO" id="GO:0016740">
    <property type="term" value="F:transferase activity"/>
    <property type="evidence" value="ECO:0007669"/>
    <property type="project" value="UniProtKB-KW"/>
</dbReference>
<dbReference type="GO" id="GO:0016787">
    <property type="term" value="F:hydrolase activity"/>
    <property type="evidence" value="ECO:0007669"/>
    <property type="project" value="UniProtKB-KW"/>
</dbReference>
<evidence type="ECO:0000313" key="4">
    <source>
        <dbReference type="Proteomes" id="UP001273531"/>
    </source>
</evidence>
<dbReference type="InterPro" id="IPR029058">
    <property type="entry name" value="AB_hydrolase_fold"/>
</dbReference>
<dbReference type="Pfam" id="PF00561">
    <property type="entry name" value="Abhydrolase_1"/>
    <property type="match status" value="1"/>
</dbReference>
<name>A0ABU3YB58_9SPHN</name>
<evidence type="ECO:0000313" key="3">
    <source>
        <dbReference type="EMBL" id="MDV3458635.1"/>
    </source>
</evidence>
<feature type="signal peptide" evidence="1">
    <location>
        <begin position="1"/>
        <end position="20"/>
    </location>
</feature>
<dbReference type="SUPFAM" id="SSF53474">
    <property type="entry name" value="alpha/beta-Hydrolases"/>
    <property type="match status" value="1"/>
</dbReference>
<protein>
    <submittedName>
        <fullName evidence="3">Alpha/beta fold hydrolase</fullName>
    </submittedName>
</protein>
<organism evidence="3 4">
    <name type="scientific">Sphingomonas agrestis</name>
    <dbReference type="NCBI Taxonomy" id="3080540"/>
    <lineage>
        <taxon>Bacteria</taxon>
        <taxon>Pseudomonadati</taxon>
        <taxon>Pseudomonadota</taxon>
        <taxon>Alphaproteobacteria</taxon>
        <taxon>Sphingomonadales</taxon>
        <taxon>Sphingomonadaceae</taxon>
        <taxon>Sphingomonas</taxon>
    </lineage>
</organism>
<keyword evidence="1" id="KW-0732">Signal</keyword>
<keyword evidence="4" id="KW-1185">Reference proteome</keyword>
<evidence type="ECO:0000259" key="2">
    <source>
        <dbReference type="Pfam" id="PF00561"/>
    </source>
</evidence>
<evidence type="ECO:0000256" key="1">
    <source>
        <dbReference type="SAM" id="SignalP"/>
    </source>
</evidence>
<proteinExistence type="predicted"/>
<dbReference type="InterPro" id="IPR000073">
    <property type="entry name" value="AB_hydrolase_1"/>
</dbReference>
<accession>A0ABU3YB58</accession>
<gene>
    <name evidence="3" type="ORF">RZN05_16675</name>
</gene>
<comment type="caution">
    <text evidence="3">The sequence shown here is derived from an EMBL/GenBank/DDBJ whole genome shotgun (WGS) entry which is preliminary data.</text>
</comment>
<dbReference type="Proteomes" id="UP001273531">
    <property type="component" value="Unassembled WGS sequence"/>
</dbReference>
<feature type="chain" id="PRO_5046236306" evidence="1">
    <location>
        <begin position="21"/>
        <end position="484"/>
    </location>
</feature>
<keyword evidence="3" id="KW-0808">Transferase</keyword>
<reference evidence="3 4" key="1">
    <citation type="submission" date="2023-10" db="EMBL/GenBank/DDBJ databases">
        <title>Sphingomonas sp. HF-S4 16S ribosomal RNA gene Genome sequencing and assembly.</title>
        <authorList>
            <person name="Lee H."/>
        </authorList>
    </citation>
    <scope>NUCLEOTIDE SEQUENCE [LARGE SCALE GENOMIC DNA]</scope>
    <source>
        <strain evidence="3 4">HF-S4</strain>
    </source>
</reference>